<comment type="caution">
    <text evidence="1">The sequence shown here is derived from an EMBL/GenBank/DDBJ whole genome shotgun (WGS) entry which is preliminary data.</text>
</comment>
<keyword evidence="2" id="KW-1185">Reference proteome</keyword>
<reference evidence="1" key="1">
    <citation type="submission" date="2013-05" db="EMBL/GenBank/DDBJ databases">
        <authorList>
            <person name="Yim A.K.Y."/>
            <person name="Chan T.F."/>
            <person name="Ji K.M."/>
            <person name="Liu X.Y."/>
            <person name="Zhou J.W."/>
            <person name="Li R.Q."/>
            <person name="Yang K.Y."/>
            <person name="Li J."/>
            <person name="Li M."/>
            <person name="Law P.T.W."/>
            <person name="Wu Y.L."/>
            <person name="Cai Z.L."/>
            <person name="Qin H."/>
            <person name="Bao Y."/>
            <person name="Leung R.K.K."/>
            <person name="Ng P.K.S."/>
            <person name="Zou J."/>
            <person name="Zhong X.J."/>
            <person name="Ran P.X."/>
            <person name="Zhong N.S."/>
            <person name="Liu Z.G."/>
            <person name="Tsui S.K.W."/>
        </authorList>
    </citation>
    <scope>NUCLEOTIDE SEQUENCE</scope>
    <source>
        <strain evidence="1">Derf</strain>
        <tissue evidence="1">Whole organism</tissue>
    </source>
</reference>
<dbReference type="AlphaFoldDB" id="A0A922L3Z0"/>
<dbReference type="Proteomes" id="UP000790347">
    <property type="component" value="Unassembled WGS sequence"/>
</dbReference>
<protein>
    <submittedName>
        <fullName evidence="1">Beta-lactamase-like protein 2, variant 2</fullName>
    </submittedName>
</protein>
<dbReference type="EMBL" id="ASGP02000004">
    <property type="protein sequence ID" value="KAH9510880.1"/>
    <property type="molecule type" value="Genomic_DNA"/>
</dbReference>
<organism evidence="1 2">
    <name type="scientific">Dermatophagoides farinae</name>
    <name type="common">American house dust mite</name>
    <dbReference type="NCBI Taxonomy" id="6954"/>
    <lineage>
        <taxon>Eukaryota</taxon>
        <taxon>Metazoa</taxon>
        <taxon>Ecdysozoa</taxon>
        <taxon>Arthropoda</taxon>
        <taxon>Chelicerata</taxon>
        <taxon>Arachnida</taxon>
        <taxon>Acari</taxon>
        <taxon>Acariformes</taxon>
        <taxon>Sarcoptiformes</taxon>
        <taxon>Astigmata</taxon>
        <taxon>Psoroptidia</taxon>
        <taxon>Analgoidea</taxon>
        <taxon>Pyroglyphidae</taxon>
        <taxon>Dermatophagoidinae</taxon>
        <taxon>Dermatophagoides</taxon>
    </lineage>
</organism>
<reference evidence="1" key="2">
    <citation type="journal article" date="2022" name="Res Sq">
        <title>Comparative Genomics Reveals Insights into the Divergent Evolution of Astigmatic Mites and Household Pest Adaptations.</title>
        <authorList>
            <person name="Xiong Q."/>
            <person name="Wan A.T.-Y."/>
            <person name="Liu X.-Y."/>
            <person name="Fung C.S.-H."/>
            <person name="Xiao X."/>
            <person name="Malainual N."/>
            <person name="Hou J."/>
            <person name="Wang L."/>
            <person name="Wang M."/>
            <person name="Yang K."/>
            <person name="Cui Y."/>
            <person name="Leung E."/>
            <person name="Nong W."/>
            <person name="Shin S.-K."/>
            <person name="Au S."/>
            <person name="Jeong K.Y."/>
            <person name="Chew F.T."/>
            <person name="Hui J."/>
            <person name="Leung T.F."/>
            <person name="Tungtrongchitr A."/>
            <person name="Zhong N."/>
            <person name="Liu Z."/>
            <person name="Tsui S."/>
        </authorList>
    </citation>
    <scope>NUCLEOTIDE SEQUENCE</scope>
    <source>
        <strain evidence="1">Derf</strain>
        <tissue evidence="1">Whole organism</tissue>
    </source>
</reference>
<proteinExistence type="predicted"/>
<gene>
    <name evidence="1" type="primary">LACTB2</name>
    <name evidence="1" type="ORF">DERF_009380</name>
</gene>
<accession>A0A922L3Z0</accession>
<evidence type="ECO:0000313" key="1">
    <source>
        <dbReference type="EMBL" id="KAH9510880.1"/>
    </source>
</evidence>
<sequence>MFFLYVLHPVLSVRLFRFPNLMHLLLRQVTISSDRFARLEQFRTGQQDENYHHRQCFLRLFCRNSTGSCETIPICDRSQAILS</sequence>
<evidence type="ECO:0000313" key="2">
    <source>
        <dbReference type="Proteomes" id="UP000790347"/>
    </source>
</evidence>
<name>A0A922L3Z0_DERFA</name>